<dbReference type="InterPro" id="IPR036705">
    <property type="entry name" value="Ribosyl_crysJ1_sf"/>
</dbReference>
<dbReference type="OrthoDB" id="9806482at2"/>
<dbReference type="InterPro" id="IPR005502">
    <property type="entry name" value="Ribosyl_crysJ1"/>
</dbReference>
<keyword evidence="1" id="KW-0479">Metal-binding</keyword>
<dbReference type="Pfam" id="PF03747">
    <property type="entry name" value="ADP_ribosyl_GH"/>
    <property type="match status" value="1"/>
</dbReference>
<gene>
    <name evidence="2" type="ORF">DK427_09005</name>
</gene>
<evidence type="ECO:0000313" key="3">
    <source>
        <dbReference type="Proteomes" id="UP000246058"/>
    </source>
</evidence>
<keyword evidence="1" id="KW-0460">Magnesium</keyword>
<dbReference type="AlphaFoldDB" id="A0A2U8VQB7"/>
<dbReference type="EMBL" id="CP029551">
    <property type="protein sequence ID" value="AWN35864.1"/>
    <property type="molecule type" value="Genomic_DNA"/>
</dbReference>
<protein>
    <recommendedName>
        <fullName evidence="4">ADP-ribosylglycohydrolase family protein</fullName>
    </recommendedName>
</protein>
<name>A0A2U8VQB7_9HYPH</name>
<proteinExistence type="predicted"/>
<evidence type="ECO:0000313" key="2">
    <source>
        <dbReference type="EMBL" id="AWN35864.1"/>
    </source>
</evidence>
<feature type="binding site" evidence="1">
    <location>
        <position position="76"/>
    </location>
    <ligand>
        <name>Mg(2+)</name>
        <dbReference type="ChEBI" id="CHEBI:18420"/>
        <label>1</label>
    </ligand>
</feature>
<accession>A0A2U8VQB7</accession>
<dbReference type="Proteomes" id="UP000246058">
    <property type="component" value="Chromosome"/>
</dbReference>
<dbReference type="KEGG" id="meti:DK427_09005"/>
<comment type="cofactor">
    <cofactor evidence="1">
        <name>Mg(2+)</name>
        <dbReference type="ChEBI" id="CHEBI:18420"/>
    </cofactor>
    <text evidence="1">Binds 2 magnesium ions per subunit.</text>
</comment>
<organism evidence="2 3">
    <name type="scientific">Methylobacterium radiodurans</name>
    <dbReference type="NCBI Taxonomy" id="2202828"/>
    <lineage>
        <taxon>Bacteria</taxon>
        <taxon>Pseudomonadati</taxon>
        <taxon>Pseudomonadota</taxon>
        <taxon>Alphaproteobacteria</taxon>
        <taxon>Hyphomicrobiales</taxon>
        <taxon>Methylobacteriaceae</taxon>
        <taxon>Methylobacterium</taxon>
    </lineage>
</organism>
<feature type="binding site" evidence="1">
    <location>
        <position position="79"/>
    </location>
    <ligand>
        <name>Mg(2+)</name>
        <dbReference type="ChEBI" id="CHEBI:18420"/>
        <label>1</label>
    </ligand>
</feature>
<feature type="binding site" evidence="1">
    <location>
        <position position="78"/>
    </location>
    <ligand>
        <name>Mg(2+)</name>
        <dbReference type="ChEBI" id="CHEBI:18420"/>
        <label>1</label>
    </ligand>
</feature>
<dbReference type="Gene3D" id="1.10.4080.10">
    <property type="entry name" value="ADP-ribosylation/Crystallin J1"/>
    <property type="match status" value="1"/>
</dbReference>
<dbReference type="GO" id="GO:0046872">
    <property type="term" value="F:metal ion binding"/>
    <property type="evidence" value="ECO:0007669"/>
    <property type="project" value="UniProtKB-KW"/>
</dbReference>
<evidence type="ECO:0000256" key="1">
    <source>
        <dbReference type="PIRSR" id="PIRSR605502-1"/>
    </source>
</evidence>
<keyword evidence="3" id="KW-1185">Reference proteome</keyword>
<evidence type="ECO:0008006" key="4">
    <source>
        <dbReference type="Google" id="ProtNLM"/>
    </source>
</evidence>
<reference evidence="2 3" key="1">
    <citation type="submission" date="2018-05" db="EMBL/GenBank/DDBJ databases">
        <title>Complete Genome Sequence of Methylobacterium sp. 17Sr1-43.</title>
        <authorList>
            <person name="Srinivasan S."/>
        </authorList>
    </citation>
    <scope>NUCLEOTIDE SEQUENCE [LARGE SCALE GENOMIC DNA]</scope>
    <source>
        <strain evidence="2 3">17Sr1-43</strain>
    </source>
</reference>
<dbReference type="SUPFAM" id="SSF101478">
    <property type="entry name" value="ADP-ribosylglycohydrolase"/>
    <property type="match status" value="1"/>
</dbReference>
<sequence length="131" mass="13476">MASTSQWSNVRPTSGTVGRTSTSAVSVVTCCAAWALSEPPSTTAPVRRARRGSTIGAGSTDSFEAALIEAVNLADDADTVGAVTGQLAGALYGHSAIPDRRLRPLTWHERIGALADGLSCVREGATPAQPR</sequence>